<proteinExistence type="predicted"/>
<dbReference type="AlphaFoldDB" id="X1M7N2"/>
<comment type="caution">
    <text evidence="1">The sequence shown here is derived from an EMBL/GenBank/DDBJ whole genome shotgun (WGS) entry which is preliminary data.</text>
</comment>
<gene>
    <name evidence="1" type="ORF">S06H3_24737</name>
</gene>
<sequence>MSPANQSPNKPLVNRTEILRVVVADAESIGIRDRNKIEQLTAQVIERLEQPQTLP</sequence>
<protein>
    <submittedName>
        <fullName evidence="1">Uncharacterized protein</fullName>
    </submittedName>
</protein>
<organism evidence="1">
    <name type="scientific">marine sediment metagenome</name>
    <dbReference type="NCBI Taxonomy" id="412755"/>
    <lineage>
        <taxon>unclassified sequences</taxon>
        <taxon>metagenomes</taxon>
        <taxon>ecological metagenomes</taxon>
    </lineage>
</organism>
<feature type="non-terminal residue" evidence="1">
    <location>
        <position position="55"/>
    </location>
</feature>
<reference evidence="1" key="1">
    <citation type="journal article" date="2014" name="Front. Microbiol.">
        <title>High frequency of phylogenetically diverse reductive dehalogenase-homologous genes in deep subseafloor sedimentary metagenomes.</title>
        <authorList>
            <person name="Kawai M."/>
            <person name="Futagami T."/>
            <person name="Toyoda A."/>
            <person name="Takaki Y."/>
            <person name="Nishi S."/>
            <person name="Hori S."/>
            <person name="Arai W."/>
            <person name="Tsubouchi T."/>
            <person name="Morono Y."/>
            <person name="Uchiyama I."/>
            <person name="Ito T."/>
            <person name="Fujiyama A."/>
            <person name="Inagaki F."/>
            <person name="Takami H."/>
        </authorList>
    </citation>
    <scope>NUCLEOTIDE SEQUENCE</scope>
    <source>
        <strain evidence="1">Expedition CK06-06</strain>
    </source>
</reference>
<accession>X1M7N2</accession>
<evidence type="ECO:0000313" key="1">
    <source>
        <dbReference type="EMBL" id="GAI27318.1"/>
    </source>
</evidence>
<dbReference type="EMBL" id="BARV01013897">
    <property type="protein sequence ID" value="GAI27318.1"/>
    <property type="molecule type" value="Genomic_DNA"/>
</dbReference>
<name>X1M7N2_9ZZZZ</name>